<gene>
    <name evidence="6" type="ORF">KASA_0O05775G</name>
</gene>
<dbReference type="InterPro" id="IPR003959">
    <property type="entry name" value="ATPase_AAA_core"/>
</dbReference>
<dbReference type="InterPro" id="IPR041569">
    <property type="entry name" value="AAA_lid_3"/>
</dbReference>
<evidence type="ECO:0000256" key="2">
    <source>
        <dbReference type="ARBA" id="ARBA00022741"/>
    </source>
</evidence>
<dbReference type="OrthoDB" id="10251136at2759"/>
<dbReference type="AlphaFoldDB" id="A0A1X7R2T8"/>
<dbReference type="GO" id="GO:0016887">
    <property type="term" value="F:ATP hydrolysis activity"/>
    <property type="evidence" value="ECO:0007669"/>
    <property type="project" value="InterPro"/>
</dbReference>
<dbReference type="InterPro" id="IPR003960">
    <property type="entry name" value="ATPase_AAA_CS"/>
</dbReference>
<evidence type="ECO:0000313" key="6">
    <source>
        <dbReference type="EMBL" id="SMN19955.1"/>
    </source>
</evidence>
<dbReference type="PANTHER" id="PTHR23074:SF17">
    <property type="entry name" value="FIDGETIN-LIKE PROTEIN 1"/>
    <property type="match status" value="1"/>
</dbReference>
<feature type="compositionally biased region" description="Polar residues" evidence="4">
    <location>
        <begin position="534"/>
        <end position="546"/>
    </location>
</feature>
<dbReference type="PROSITE" id="PS00674">
    <property type="entry name" value="AAA"/>
    <property type="match status" value="1"/>
</dbReference>
<feature type="region of interest" description="Disordered" evidence="4">
    <location>
        <begin position="233"/>
        <end position="258"/>
    </location>
</feature>
<dbReference type="PANTHER" id="PTHR23074">
    <property type="entry name" value="AAA DOMAIN-CONTAINING"/>
    <property type="match status" value="1"/>
</dbReference>
<dbReference type="Gene3D" id="1.10.8.60">
    <property type="match status" value="1"/>
</dbReference>
<reference evidence="6 7" key="1">
    <citation type="submission" date="2017-04" db="EMBL/GenBank/DDBJ databases">
        <authorList>
            <person name="Afonso C.L."/>
            <person name="Miller P.J."/>
            <person name="Scott M.A."/>
            <person name="Spackman E."/>
            <person name="Goraichik I."/>
            <person name="Dimitrov K.M."/>
            <person name="Suarez D.L."/>
            <person name="Swayne D.E."/>
        </authorList>
    </citation>
    <scope>NUCLEOTIDE SEQUENCE [LARGE SCALE GENOMIC DNA]</scope>
</reference>
<dbReference type="Gene3D" id="3.40.50.300">
    <property type="entry name" value="P-loop containing nucleotide triphosphate hydrolases"/>
    <property type="match status" value="1"/>
</dbReference>
<evidence type="ECO:0000259" key="5">
    <source>
        <dbReference type="SMART" id="SM00382"/>
    </source>
</evidence>
<evidence type="ECO:0000256" key="3">
    <source>
        <dbReference type="ARBA" id="ARBA00022840"/>
    </source>
</evidence>
<feature type="compositionally biased region" description="Low complexity" evidence="4">
    <location>
        <begin position="589"/>
        <end position="603"/>
    </location>
</feature>
<feature type="compositionally biased region" description="Polar residues" evidence="4">
    <location>
        <begin position="421"/>
        <end position="436"/>
    </location>
</feature>
<feature type="compositionally biased region" description="Polar residues" evidence="4">
    <location>
        <begin position="444"/>
        <end position="472"/>
    </location>
</feature>
<dbReference type="InterPro" id="IPR027417">
    <property type="entry name" value="P-loop_NTPase"/>
</dbReference>
<dbReference type="Pfam" id="PF17862">
    <property type="entry name" value="AAA_lid_3"/>
    <property type="match status" value="1"/>
</dbReference>
<dbReference type="FunFam" id="1.10.8.60:FF:000022">
    <property type="entry name" value="Fidgetin like 1"/>
    <property type="match status" value="1"/>
</dbReference>
<protein>
    <submittedName>
        <fullName evidence="6">Similar to Saccharomyces cerevisiae YPL074W YTA6 Putative ATPase of the CDC48/PAS1/SEC18 (AAA) family, localized to the cortex of mother cells but not to daughter cells</fullName>
    </submittedName>
</protein>
<feature type="compositionally biased region" description="Basic residues" evidence="4">
    <location>
        <begin position="547"/>
        <end position="572"/>
    </location>
</feature>
<dbReference type="STRING" id="1789683.A0A1X7R2T8"/>
<evidence type="ECO:0000256" key="4">
    <source>
        <dbReference type="SAM" id="MobiDB-lite"/>
    </source>
</evidence>
<feature type="compositionally biased region" description="Basic and acidic residues" evidence="4">
    <location>
        <begin position="156"/>
        <end position="168"/>
    </location>
</feature>
<sequence length="959" mass="107447">METYSSGSHSILTKFTKLRKKPQQPLTDLTDLYSKIANESIFYLKLENQKQYQRALQGWKMLTTDTIFQLTRIEHCNRNRESYTKDELSIETGIKELYHKALRNMERTKELINESKAGNINNNESSQRNGSFSSSSSVPSRPMTARTMSAGFPRMTLRDQHSRSKEPRFPFVNYDLPTGSSHDAPHRSSNHIDNTKEKERRINFTTSKSLDPYPRDVEKIGYRKSDSDLESVTSSVISNRSNDSRSIHSERITNNADDIPSQDEIVYETEPISVISTDNLTSTNRETGIESESEGDPDFDVTDYYDDYLEVDSTGEESMTENNETNNSQDNILQTIDSNDRPEISFEKNKNQLTNQVPVIDLPKLPPMPHYIPPIPQAPVLIKEEESLPKQLSLKKKSSNEKESYTSKTMHTSNHKRPSKPATSLKQTKSTPSLPTSRPRHLLSSKTSMQKNLKSPSTLSLGSRPSSENRNIGTRALKTEQLEASQQAARMVLNHKQKKRTTRSKETSTSKSSSSSTTKLSPKSSNLKTKTKIQTDPSSKNNGNKLRTTKKTSPVKHAPIKRPTSKTAKKSKSLTLESLSSVDTDPTRSMSSNTNNKSSPNSEETSRTNSGLNRDSDDKNSLKESLEEQIIDSISGIDKTAAKQIFQEIVVQGDEVQWDDIAGLNTAKNSLKEAVVYPFLRPDLFKGLREPITGMLLFGPPGTGKTMLARAVAHESKSTFFSISASSLTSKYLGESEKLVRALFLVAKKLAPSIIFVDEIDSILGSRNNDGENESSRRIKNEFLIQWSSLSSAAAGNEKKSEGSGTNGREQLTGNTSDGDDTRVLVLAATNLPWSIDEAARRRFVRRQYIPLPEDETRLVQIKRLLSHQKHTLTDDEFDELMRLTDGYSGSDITSLAKDAAMGPLRELGDQLLFMDRENIRPMGLIDFKNSLEYIKPSVSKEGLEKYEEWAAKFGSSGI</sequence>
<feature type="region of interest" description="Disordered" evidence="4">
    <location>
        <begin position="114"/>
        <end position="210"/>
    </location>
</feature>
<keyword evidence="2" id="KW-0547">Nucleotide-binding</keyword>
<keyword evidence="3" id="KW-0067">ATP-binding</keyword>
<comment type="similarity">
    <text evidence="1">Belongs to the AAA ATPase family.</text>
</comment>
<accession>A0A1X7R2T8</accession>
<organism evidence="6 7">
    <name type="scientific">Maudiozyma saulgeensis</name>
    <dbReference type="NCBI Taxonomy" id="1789683"/>
    <lineage>
        <taxon>Eukaryota</taxon>
        <taxon>Fungi</taxon>
        <taxon>Dikarya</taxon>
        <taxon>Ascomycota</taxon>
        <taxon>Saccharomycotina</taxon>
        <taxon>Saccharomycetes</taxon>
        <taxon>Saccharomycetales</taxon>
        <taxon>Saccharomycetaceae</taxon>
        <taxon>Maudiozyma</taxon>
    </lineage>
</organism>
<dbReference type="GO" id="GO:0005524">
    <property type="term" value="F:ATP binding"/>
    <property type="evidence" value="ECO:0007669"/>
    <property type="project" value="UniProtKB-KW"/>
</dbReference>
<dbReference type="SMART" id="SM00382">
    <property type="entry name" value="AAA"/>
    <property type="match status" value="1"/>
</dbReference>
<dbReference type="Proteomes" id="UP000196158">
    <property type="component" value="Unassembled WGS sequence"/>
</dbReference>
<evidence type="ECO:0000313" key="7">
    <source>
        <dbReference type="Proteomes" id="UP000196158"/>
    </source>
</evidence>
<dbReference type="Pfam" id="PF00004">
    <property type="entry name" value="AAA"/>
    <property type="match status" value="1"/>
</dbReference>
<feature type="region of interest" description="Disordered" evidence="4">
    <location>
        <begin position="391"/>
        <end position="472"/>
    </location>
</feature>
<dbReference type="EMBL" id="FXLY01000004">
    <property type="protein sequence ID" value="SMN19955.1"/>
    <property type="molecule type" value="Genomic_DNA"/>
</dbReference>
<dbReference type="CDD" id="cd19509">
    <property type="entry name" value="RecA-like_VPS4-like"/>
    <property type="match status" value="1"/>
</dbReference>
<feature type="compositionally biased region" description="Basic and acidic residues" evidence="4">
    <location>
        <begin position="614"/>
        <end position="624"/>
    </location>
</feature>
<dbReference type="InterPro" id="IPR015415">
    <property type="entry name" value="Spast_Vps4_C"/>
</dbReference>
<dbReference type="SUPFAM" id="SSF52540">
    <property type="entry name" value="P-loop containing nucleoside triphosphate hydrolases"/>
    <property type="match status" value="1"/>
</dbReference>
<feature type="compositionally biased region" description="Acidic residues" evidence="4">
    <location>
        <begin position="289"/>
        <end position="301"/>
    </location>
</feature>
<feature type="region of interest" description="Disordered" evidence="4">
    <location>
        <begin position="493"/>
        <end position="624"/>
    </location>
</feature>
<keyword evidence="7" id="KW-1185">Reference proteome</keyword>
<evidence type="ECO:0000256" key="1">
    <source>
        <dbReference type="ARBA" id="ARBA00006914"/>
    </source>
</evidence>
<name>A0A1X7R2T8_9SACH</name>
<dbReference type="InterPro" id="IPR050304">
    <property type="entry name" value="MT-severing_AAA_ATPase"/>
</dbReference>
<dbReference type="FunFam" id="3.40.50.300:FF:000093">
    <property type="entry name" value="Fidgetin-like 1"/>
    <property type="match status" value="1"/>
</dbReference>
<feature type="compositionally biased region" description="Low complexity" evidence="4">
    <location>
        <begin position="509"/>
        <end position="528"/>
    </location>
</feature>
<feature type="region of interest" description="Disordered" evidence="4">
    <location>
        <begin position="278"/>
        <end position="301"/>
    </location>
</feature>
<feature type="compositionally biased region" description="Low complexity" evidence="4">
    <location>
        <begin position="125"/>
        <end position="140"/>
    </location>
</feature>
<dbReference type="Pfam" id="PF09336">
    <property type="entry name" value="Vps4_C"/>
    <property type="match status" value="1"/>
</dbReference>
<feature type="compositionally biased region" description="Basic and acidic residues" evidence="4">
    <location>
        <begin position="242"/>
        <end position="251"/>
    </location>
</feature>
<dbReference type="InterPro" id="IPR003593">
    <property type="entry name" value="AAA+_ATPase"/>
</dbReference>
<feature type="region of interest" description="Disordered" evidence="4">
    <location>
        <begin position="796"/>
        <end position="818"/>
    </location>
</feature>
<proteinExistence type="inferred from homology"/>
<feature type="domain" description="AAA+ ATPase" evidence="5">
    <location>
        <begin position="691"/>
        <end position="854"/>
    </location>
</feature>
<feature type="compositionally biased region" description="Polar residues" evidence="4">
    <location>
        <begin position="803"/>
        <end position="817"/>
    </location>
</feature>
<feature type="compositionally biased region" description="Basic residues" evidence="4">
    <location>
        <begin position="493"/>
        <end position="502"/>
    </location>
</feature>
<feature type="compositionally biased region" description="Basic and acidic residues" evidence="4">
    <location>
        <begin position="193"/>
        <end position="202"/>
    </location>
</feature>